<proteinExistence type="predicted"/>
<evidence type="ECO:0000313" key="6">
    <source>
        <dbReference type="EMBL" id="VAY87030.1"/>
    </source>
</evidence>
<dbReference type="EC" id="5.2.1.8" evidence="6"/>
<dbReference type="AlphaFoldDB" id="A0A3B1DSG4"/>
<gene>
    <name evidence="6" type="ORF">MNB_ARC-1_617</name>
</gene>
<keyword evidence="5" id="KW-1133">Transmembrane helix</keyword>
<feature type="transmembrane region" description="Helical" evidence="5">
    <location>
        <begin position="12"/>
        <end position="34"/>
    </location>
</feature>
<keyword evidence="3 5" id="KW-0472">Membrane</keyword>
<dbReference type="PANTHER" id="PTHR47529:SF1">
    <property type="entry name" value="PERIPLASMIC CHAPERONE PPID"/>
    <property type="match status" value="1"/>
</dbReference>
<keyword evidence="4" id="KW-0143">Chaperone</keyword>
<dbReference type="Gene3D" id="1.10.4030.10">
    <property type="entry name" value="Porin chaperone SurA, peptide-binding domain"/>
    <property type="match status" value="1"/>
</dbReference>
<sequence length="437" mass="50359">MITWMQRHKKWLVITVWISTIAFVGAGFVGWGSYNYGSSSGNVATIGSKEIKISDLQSEYNSLYTRYQKDIGESFNQEMAKQLKLEETAYKAVVQRFTLLNYADELGLYITDKNLAKSLIQIPSFLKDGKFDKNTYLSVLRQNKTSPQEFEYQVRNDLLINKLQSIFKTNVLETESKNLSILNNMQDKVSINIIDTKNLKVQTTDNMLKKYWKANKDKYKSLKSYKLGISKVEIKDDKKASKKIALKKYLKLKKGDLEFEHIITTDENSDITIPTKLGIINKPVEYNNTYIILKLIEKIPSIVLPFKKTYNIVKNDYISSQKNILLKKKIEKLTANFKGKDIGFISPNLQQSIAGLSNEESRQFISHVFDSYTTIDSIIFQDKAIVYKITDSKILETGNIQSKTKNLLDNIKNNEIIINLLKQLQKKYEVISYMKGQ</sequence>
<keyword evidence="5" id="KW-0812">Transmembrane</keyword>
<dbReference type="EMBL" id="UOYO01000020">
    <property type="protein sequence ID" value="VAY87030.1"/>
    <property type="molecule type" value="Genomic_DNA"/>
</dbReference>
<keyword evidence="2" id="KW-1003">Cell membrane</keyword>
<evidence type="ECO:0000256" key="5">
    <source>
        <dbReference type="SAM" id="Phobius"/>
    </source>
</evidence>
<comment type="subcellular location">
    <subcellularLocation>
        <location evidence="1">Cell membrane</location>
    </subcellularLocation>
</comment>
<accession>A0A3B1DSG4</accession>
<evidence type="ECO:0000256" key="2">
    <source>
        <dbReference type="ARBA" id="ARBA00022475"/>
    </source>
</evidence>
<name>A0A3B1DSG4_9ZZZZ</name>
<dbReference type="SUPFAM" id="SSF109998">
    <property type="entry name" value="Triger factor/SurA peptide-binding domain-like"/>
    <property type="match status" value="1"/>
</dbReference>
<dbReference type="GO" id="GO:0005886">
    <property type="term" value="C:plasma membrane"/>
    <property type="evidence" value="ECO:0007669"/>
    <property type="project" value="UniProtKB-SubCell"/>
</dbReference>
<dbReference type="InterPro" id="IPR027304">
    <property type="entry name" value="Trigger_fact/SurA_dom_sf"/>
</dbReference>
<dbReference type="GO" id="GO:0003755">
    <property type="term" value="F:peptidyl-prolyl cis-trans isomerase activity"/>
    <property type="evidence" value="ECO:0007669"/>
    <property type="project" value="UniProtKB-EC"/>
</dbReference>
<keyword evidence="6" id="KW-0413">Isomerase</keyword>
<evidence type="ECO:0000256" key="1">
    <source>
        <dbReference type="ARBA" id="ARBA00004236"/>
    </source>
</evidence>
<dbReference type="InterPro" id="IPR052029">
    <property type="entry name" value="PpiD_chaperone"/>
</dbReference>
<reference evidence="6" key="1">
    <citation type="submission" date="2018-10" db="EMBL/GenBank/DDBJ databases">
        <authorList>
            <person name="Aoki K."/>
        </authorList>
    </citation>
    <scope>NUCLEOTIDE SEQUENCE</scope>
</reference>
<protein>
    <submittedName>
        <fullName evidence="6">Peptidyl-prolyl cis-trans isomerase PpiD</fullName>
        <ecNumber evidence="6">5.2.1.8</ecNumber>
    </submittedName>
</protein>
<evidence type="ECO:0000256" key="3">
    <source>
        <dbReference type="ARBA" id="ARBA00023136"/>
    </source>
</evidence>
<organism evidence="6">
    <name type="scientific">hydrothermal vent metagenome</name>
    <dbReference type="NCBI Taxonomy" id="652676"/>
    <lineage>
        <taxon>unclassified sequences</taxon>
        <taxon>metagenomes</taxon>
        <taxon>ecological metagenomes</taxon>
    </lineage>
</organism>
<evidence type="ECO:0000256" key="4">
    <source>
        <dbReference type="ARBA" id="ARBA00023186"/>
    </source>
</evidence>
<dbReference type="PANTHER" id="PTHR47529">
    <property type="entry name" value="PEPTIDYL-PROLYL CIS-TRANS ISOMERASE D"/>
    <property type="match status" value="1"/>
</dbReference>
<dbReference type="Pfam" id="PF13624">
    <property type="entry name" value="SurA_N_3"/>
    <property type="match status" value="1"/>
</dbReference>